<comment type="caution">
    <text evidence="5">The sequence shown here is derived from an EMBL/GenBank/DDBJ whole genome shotgun (WGS) entry which is preliminary data.</text>
</comment>
<dbReference type="SMART" id="SM00825">
    <property type="entry name" value="PKS_KS"/>
    <property type="match status" value="1"/>
</dbReference>
<dbReference type="Pfam" id="PF00109">
    <property type="entry name" value="ketoacyl-synt"/>
    <property type="match status" value="2"/>
</dbReference>
<evidence type="ECO:0000313" key="6">
    <source>
        <dbReference type="Proteomes" id="UP000838686"/>
    </source>
</evidence>
<proteinExistence type="inferred from homology"/>
<dbReference type="RefSeq" id="WP_236338988.1">
    <property type="nucleotide sequence ID" value="NZ_CAKMMF010000003.1"/>
</dbReference>
<dbReference type="InterPro" id="IPR020841">
    <property type="entry name" value="PKS_Beta-ketoAc_synthase_dom"/>
</dbReference>
<evidence type="ECO:0000259" key="4">
    <source>
        <dbReference type="PROSITE" id="PS52004"/>
    </source>
</evidence>
<protein>
    <recommendedName>
        <fullName evidence="4">Ketosynthase family 3 (KS3) domain-containing protein</fullName>
    </recommendedName>
</protein>
<evidence type="ECO:0000256" key="3">
    <source>
        <dbReference type="RuleBase" id="RU003694"/>
    </source>
</evidence>
<comment type="similarity">
    <text evidence="1 3">Belongs to the thiolase-like superfamily. Beta-ketoacyl-ACP synthases family.</text>
</comment>
<dbReference type="SUPFAM" id="SSF53901">
    <property type="entry name" value="Thiolase-like"/>
    <property type="match status" value="4"/>
</dbReference>
<dbReference type="InterPro" id="IPR016039">
    <property type="entry name" value="Thiolase-like"/>
</dbReference>
<dbReference type="Pfam" id="PF02801">
    <property type="entry name" value="Ketoacyl-synt_C"/>
    <property type="match status" value="1"/>
</dbReference>
<evidence type="ECO:0000256" key="2">
    <source>
        <dbReference type="ARBA" id="ARBA00022679"/>
    </source>
</evidence>
<dbReference type="InterPro" id="IPR018201">
    <property type="entry name" value="Ketoacyl_synth_AS"/>
</dbReference>
<feature type="domain" description="Ketosynthase family 3 (KS3)" evidence="4">
    <location>
        <begin position="10"/>
        <end position="418"/>
    </location>
</feature>
<organism evidence="5 6">
    <name type="scientific">Paenibacillus plantiphilus</name>
    <dbReference type="NCBI Taxonomy" id="2905650"/>
    <lineage>
        <taxon>Bacteria</taxon>
        <taxon>Bacillati</taxon>
        <taxon>Bacillota</taxon>
        <taxon>Bacilli</taxon>
        <taxon>Bacillales</taxon>
        <taxon>Paenibacillaceae</taxon>
        <taxon>Paenibacillus</taxon>
    </lineage>
</organism>
<dbReference type="PROSITE" id="PS00606">
    <property type="entry name" value="KS3_1"/>
    <property type="match status" value="1"/>
</dbReference>
<gene>
    <name evidence="5" type="ORF">PAECIP111893_00703</name>
</gene>
<dbReference type="CDD" id="cd00834">
    <property type="entry name" value="KAS_I_II"/>
    <property type="match status" value="1"/>
</dbReference>
<keyword evidence="2 3" id="KW-0808">Transferase</keyword>
<sequence>MANAKHTGHTHRVAVTGLGVLCALGNNPEAVFTRMLNTDTGIRALTRFPSDNLQCSIAGELEREQLAALMSDEATASMDSCARYAIAAARQALGDSGLVIQSFNRNDDGLESGYQSMTSDRIGLALGTCNGGILSLEKQWDLTALDDANTANYPFYQQGDDAAHALGLNGPVITINTACAASGNAIGYASDMIRWGMADAMLAGGSDPLSHSVFAGFNVLRALNPLPSSPFGSRYGLNLGEGAAFVVLERLDKALQRGARIYGELCSYGLSNDAYHETAPHPEGAGIQRAVEMALNRAGVPRERIQYINAHGTGTMANDQAELSGLRKVFGDTITVPISSSKAYFGHNLGAAAAVELVTSLYAIKQGFVPGTLHYDGPRDGCGNVNIIGEEMPRLNPQYMLSNNAAFGGHNVSLVLRTDSCGTEPHCQSSSKQSARVVITGIGAVGDWGIGQGGVLHLIGGSSSAEDSDAGGKAPFSLKEYDKSKYERRMNKIAQYTIGAALAAIENAGLTESALADIGFIYGTSRGSTESISRFLGSVFEKGPEYASSIYFPHTVINSIAGKTAEKLQLRGFNSSLSTGGNEGITAALYAAGMIREGSLSVCLIGAGDERSELSDRIDQAKGLHASRYAMTEGSACMALASLDQALSSGAKIYAELLGFGTAFGAAQHTTDGDVLLCAAIAEALIQAEIGMHDINLVLLNSVGRAGETEWEIEVISHMGSQPVPPIICLNEASGYGESFSSMLHLAAAAELVHHGAACGILRQQPLLEGMRIRNVLTVSSSVNGSYSAAVVGERRE</sequence>
<dbReference type="InterPro" id="IPR000794">
    <property type="entry name" value="Beta-ketoacyl_synthase"/>
</dbReference>
<dbReference type="PROSITE" id="PS52004">
    <property type="entry name" value="KS3_2"/>
    <property type="match status" value="1"/>
</dbReference>
<dbReference type="PANTHER" id="PTHR11712:SF336">
    <property type="entry name" value="3-OXOACYL-[ACYL-CARRIER-PROTEIN] SYNTHASE, MITOCHONDRIAL"/>
    <property type="match status" value="1"/>
</dbReference>
<dbReference type="PANTHER" id="PTHR11712">
    <property type="entry name" value="POLYKETIDE SYNTHASE-RELATED"/>
    <property type="match status" value="1"/>
</dbReference>
<keyword evidence="6" id="KW-1185">Reference proteome</keyword>
<dbReference type="Gene3D" id="3.40.47.10">
    <property type="match status" value="2"/>
</dbReference>
<dbReference type="InterPro" id="IPR014030">
    <property type="entry name" value="Ketoacyl_synth_N"/>
</dbReference>
<evidence type="ECO:0000256" key="1">
    <source>
        <dbReference type="ARBA" id="ARBA00008467"/>
    </source>
</evidence>
<dbReference type="EMBL" id="CAKMMF010000003">
    <property type="protein sequence ID" value="CAH1195489.1"/>
    <property type="molecule type" value="Genomic_DNA"/>
</dbReference>
<dbReference type="Proteomes" id="UP000838686">
    <property type="component" value="Unassembled WGS sequence"/>
</dbReference>
<accession>A0ABM9BXD2</accession>
<evidence type="ECO:0000313" key="5">
    <source>
        <dbReference type="EMBL" id="CAH1195489.1"/>
    </source>
</evidence>
<dbReference type="InterPro" id="IPR014031">
    <property type="entry name" value="Ketoacyl_synth_C"/>
</dbReference>
<name>A0ABM9BXD2_9BACL</name>
<reference evidence="5" key="1">
    <citation type="submission" date="2022-01" db="EMBL/GenBank/DDBJ databases">
        <authorList>
            <person name="Criscuolo A."/>
        </authorList>
    </citation>
    <scope>NUCLEOTIDE SEQUENCE</scope>
    <source>
        <strain evidence="5">CIP111893</strain>
    </source>
</reference>